<keyword evidence="5 9" id="KW-0812">Transmembrane</keyword>
<evidence type="ECO:0000256" key="6">
    <source>
        <dbReference type="ARBA" id="ARBA00022777"/>
    </source>
</evidence>
<dbReference type="RefSeq" id="WP_378267856.1">
    <property type="nucleotide sequence ID" value="NZ_JBHUKR010000015.1"/>
</dbReference>
<dbReference type="SUPFAM" id="SSF55874">
    <property type="entry name" value="ATPase domain of HSP90 chaperone/DNA topoisomerase II/histidine kinase"/>
    <property type="match status" value="1"/>
</dbReference>
<evidence type="ECO:0000256" key="7">
    <source>
        <dbReference type="ARBA" id="ARBA00022989"/>
    </source>
</evidence>
<evidence type="ECO:0000313" key="12">
    <source>
        <dbReference type="Proteomes" id="UP001597417"/>
    </source>
</evidence>
<dbReference type="PANTHER" id="PTHR45436:SF5">
    <property type="entry name" value="SENSOR HISTIDINE KINASE TRCS"/>
    <property type="match status" value="1"/>
</dbReference>
<evidence type="ECO:0000256" key="5">
    <source>
        <dbReference type="ARBA" id="ARBA00022692"/>
    </source>
</evidence>
<dbReference type="InterPro" id="IPR050428">
    <property type="entry name" value="TCS_sensor_his_kinase"/>
</dbReference>
<dbReference type="Pfam" id="PF02518">
    <property type="entry name" value="HATPase_c"/>
    <property type="match status" value="1"/>
</dbReference>
<proteinExistence type="predicted"/>
<evidence type="ECO:0000313" key="11">
    <source>
        <dbReference type="EMBL" id="MFD2419826.1"/>
    </source>
</evidence>
<keyword evidence="6" id="KW-0418">Kinase</keyword>
<dbReference type="EMBL" id="JBHUKR010000015">
    <property type="protein sequence ID" value="MFD2419826.1"/>
    <property type="molecule type" value="Genomic_DNA"/>
</dbReference>
<keyword evidence="9" id="KW-0472">Membrane</keyword>
<keyword evidence="7 9" id="KW-1133">Transmembrane helix</keyword>
<comment type="catalytic activity">
    <reaction evidence="1">
        <text>ATP + protein L-histidine = ADP + protein N-phospho-L-histidine.</text>
        <dbReference type="EC" id="2.7.13.3"/>
    </reaction>
</comment>
<dbReference type="Gene3D" id="3.30.565.10">
    <property type="entry name" value="Histidine kinase-like ATPase, C-terminal domain"/>
    <property type="match status" value="1"/>
</dbReference>
<evidence type="ECO:0000256" key="8">
    <source>
        <dbReference type="SAM" id="MobiDB-lite"/>
    </source>
</evidence>
<dbReference type="InterPro" id="IPR003594">
    <property type="entry name" value="HATPase_dom"/>
</dbReference>
<keyword evidence="3" id="KW-0597">Phosphoprotein</keyword>
<gene>
    <name evidence="11" type="ORF">ACFSXZ_26200</name>
</gene>
<keyword evidence="12" id="KW-1185">Reference proteome</keyword>
<feature type="transmembrane region" description="Helical" evidence="9">
    <location>
        <begin position="328"/>
        <end position="347"/>
    </location>
</feature>
<accession>A0ABW5G4C5</accession>
<feature type="domain" description="Histidine kinase" evidence="10">
    <location>
        <begin position="537"/>
        <end position="642"/>
    </location>
</feature>
<evidence type="ECO:0000256" key="1">
    <source>
        <dbReference type="ARBA" id="ARBA00000085"/>
    </source>
</evidence>
<organism evidence="11 12">
    <name type="scientific">Amycolatopsis pigmentata</name>
    <dbReference type="NCBI Taxonomy" id="450801"/>
    <lineage>
        <taxon>Bacteria</taxon>
        <taxon>Bacillati</taxon>
        <taxon>Actinomycetota</taxon>
        <taxon>Actinomycetes</taxon>
        <taxon>Pseudonocardiales</taxon>
        <taxon>Pseudonocardiaceae</taxon>
        <taxon>Amycolatopsis</taxon>
    </lineage>
</organism>
<feature type="compositionally biased region" description="Basic and acidic residues" evidence="8">
    <location>
        <begin position="645"/>
        <end position="660"/>
    </location>
</feature>
<reference evidence="12" key="1">
    <citation type="journal article" date="2019" name="Int. J. Syst. Evol. Microbiol.">
        <title>The Global Catalogue of Microorganisms (GCM) 10K type strain sequencing project: providing services to taxonomists for standard genome sequencing and annotation.</title>
        <authorList>
            <consortium name="The Broad Institute Genomics Platform"/>
            <consortium name="The Broad Institute Genome Sequencing Center for Infectious Disease"/>
            <person name="Wu L."/>
            <person name="Ma J."/>
        </authorList>
    </citation>
    <scope>NUCLEOTIDE SEQUENCE [LARGE SCALE GENOMIC DNA]</scope>
    <source>
        <strain evidence="12">CGMCC 4.7645</strain>
    </source>
</reference>
<dbReference type="Proteomes" id="UP001597417">
    <property type="component" value="Unassembled WGS sequence"/>
</dbReference>
<dbReference type="Pfam" id="PF08376">
    <property type="entry name" value="NIT"/>
    <property type="match status" value="1"/>
</dbReference>
<evidence type="ECO:0000256" key="4">
    <source>
        <dbReference type="ARBA" id="ARBA00022679"/>
    </source>
</evidence>
<comment type="caution">
    <text evidence="11">The sequence shown here is derived from an EMBL/GenBank/DDBJ whole genome shotgun (WGS) entry which is preliminary data.</text>
</comment>
<evidence type="ECO:0000256" key="3">
    <source>
        <dbReference type="ARBA" id="ARBA00022553"/>
    </source>
</evidence>
<name>A0ABW5G4C5_9PSEU</name>
<evidence type="ECO:0000256" key="2">
    <source>
        <dbReference type="ARBA" id="ARBA00012438"/>
    </source>
</evidence>
<dbReference type="InterPro" id="IPR036890">
    <property type="entry name" value="HATPase_C_sf"/>
</dbReference>
<sequence>MSERPEPSRSSRARSFARRLRPKSVRAKVAALLLVPVVSLLVLGALAAVSTMQDAWSLQQRKDLGANLATPVAALTTRLQAERSAVAPYLSPNDTGDSRVLAERHDQTEAALSALQDGVTRDSGDIATIAPEVSRRLGDVSRDIDGLRADQAVIVARQLDWPTAFDAYNTAIGDTIAVGSALTDVQSGESAKAVEALARIGEMLARQDAVANSTRASGRLTAEEYRAFTDAVGGQQVVATDVVRDLTPDLRAGFQRLVGGDDYASLTALQNTARGDVSGRALAAAVAGGAWRSAMGPVAQSVTTFWTNAAGAAVAETGAAGKSALTKGALVIVLGLVAVLASLVISVRIGRGLVLELVTLRDSALDLALRRLPQAMRRLRAGERVDVDAAVPVVPPGEGEIGQVGDALNAVQRSALQAAAERGELLHGVSGVFVTLARRSQSLVHRQLALLDTMERRTENPADLEDLFRLDHLAARMRRHAEGLIIMSGSAPGRKWSNPVPLLTVIRAAVAEVEHFQRVEVRRMAPVSVRGAAVADLTHLIAELVENATSFSPPTTTVRVRGEGVGSGFVVEIEDRGLGMSPETLAEANQRIAEAHQLDLVDRDQLGLFVVSRLAHRQNIHVTLRPSAYGGTTVVILLPAAILSRPDRPDRPIPAEERPKLLRQPAAVSVPAPSVGPGDPAPPTVVKEPSSDGPATAIVWPSDDATGGLPRRTRQANLAPGLRRSDPRNGKGNGSGNGNGSASPQPNPDQARATMSALQQGFRRGRDG</sequence>
<dbReference type="InterPro" id="IPR013587">
    <property type="entry name" value="Nitrate/nitrite_sensing"/>
</dbReference>
<feature type="region of interest" description="Disordered" evidence="8">
    <location>
        <begin position="645"/>
        <end position="768"/>
    </location>
</feature>
<keyword evidence="4" id="KW-0808">Transferase</keyword>
<protein>
    <recommendedName>
        <fullName evidence="2">histidine kinase</fullName>
        <ecNumber evidence="2">2.7.13.3</ecNumber>
    </recommendedName>
</protein>
<dbReference type="InterPro" id="IPR005467">
    <property type="entry name" value="His_kinase_dom"/>
</dbReference>
<dbReference type="PANTHER" id="PTHR45436">
    <property type="entry name" value="SENSOR HISTIDINE KINASE YKOH"/>
    <property type="match status" value="1"/>
</dbReference>
<dbReference type="SMART" id="SM00387">
    <property type="entry name" value="HATPase_c"/>
    <property type="match status" value="1"/>
</dbReference>
<evidence type="ECO:0000256" key="9">
    <source>
        <dbReference type="SAM" id="Phobius"/>
    </source>
</evidence>
<dbReference type="EC" id="2.7.13.3" evidence="2"/>
<dbReference type="PROSITE" id="PS50109">
    <property type="entry name" value="HIS_KIN"/>
    <property type="match status" value="1"/>
</dbReference>
<evidence type="ECO:0000259" key="10">
    <source>
        <dbReference type="PROSITE" id="PS50109"/>
    </source>
</evidence>